<feature type="domain" description="Thioesterase" evidence="3">
    <location>
        <begin position="83"/>
        <end position="161"/>
    </location>
</feature>
<dbReference type="PANTHER" id="PTHR21660">
    <property type="entry name" value="THIOESTERASE SUPERFAMILY MEMBER-RELATED"/>
    <property type="match status" value="1"/>
</dbReference>
<sequence length="184" mass="19897">MIPPGEAFFEKYSAITTTEAFLKATPEERINAVLAIKTPHDVRFLSSFWEDQCKLHSFTGTSDTTSTATFKFKVDRFYCNGSGNLHGGAQATIYDVLTSLAMQGIGTPGFWVNGGVSRSLSCTYLRPAPEGTDVLCDVEVMHAGKSLALMRGAMKRADNGKLISTAEHDKAAVPSKPGWDVAKL</sequence>
<dbReference type="OMA" id="CEVEVMS"/>
<keyword evidence="5" id="KW-1185">Reference proteome</keyword>
<comment type="similarity">
    <text evidence="1">Belongs to the thioesterase PaaI family.</text>
</comment>
<dbReference type="HOGENOM" id="CLU_089876_1_1_1"/>
<evidence type="ECO:0000313" key="5">
    <source>
        <dbReference type="Proteomes" id="UP000016933"/>
    </source>
</evidence>
<dbReference type="Gene3D" id="3.10.129.10">
    <property type="entry name" value="Hotdog Thioesterase"/>
    <property type="match status" value="1"/>
</dbReference>
<dbReference type="AlphaFoldDB" id="N1PEM7"/>
<dbReference type="OrthoDB" id="2831072at2759"/>
<keyword evidence="2" id="KW-0378">Hydrolase</keyword>
<dbReference type="eggNOG" id="KOG3328">
    <property type="taxonomic scope" value="Eukaryota"/>
</dbReference>
<evidence type="ECO:0000256" key="2">
    <source>
        <dbReference type="ARBA" id="ARBA00022801"/>
    </source>
</evidence>
<evidence type="ECO:0000313" key="4">
    <source>
        <dbReference type="EMBL" id="EME38585.1"/>
    </source>
</evidence>
<dbReference type="Proteomes" id="UP000016933">
    <property type="component" value="Unassembled WGS sequence"/>
</dbReference>
<name>N1PEM7_DOTSN</name>
<dbReference type="CDD" id="cd03443">
    <property type="entry name" value="PaaI_thioesterase"/>
    <property type="match status" value="1"/>
</dbReference>
<dbReference type="InterPro" id="IPR039298">
    <property type="entry name" value="ACOT13"/>
</dbReference>
<dbReference type="Pfam" id="PF03061">
    <property type="entry name" value="4HBT"/>
    <property type="match status" value="1"/>
</dbReference>
<organism evidence="4 5">
    <name type="scientific">Dothistroma septosporum (strain NZE10 / CBS 128990)</name>
    <name type="common">Red band needle blight fungus</name>
    <name type="synonym">Mycosphaerella pini</name>
    <dbReference type="NCBI Taxonomy" id="675120"/>
    <lineage>
        <taxon>Eukaryota</taxon>
        <taxon>Fungi</taxon>
        <taxon>Dikarya</taxon>
        <taxon>Ascomycota</taxon>
        <taxon>Pezizomycotina</taxon>
        <taxon>Dothideomycetes</taxon>
        <taxon>Dothideomycetidae</taxon>
        <taxon>Mycosphaerellales</taxon>
        <taxon>Mycosphaerellaceae</taxon>
        <taxon>Dothistroma</taxon>
    </lineage>
</organism>
<protein>
    <recommendedName>
        <fullName evidence="3">Thioesterase domain-containing protein</fullName>
    </recommendedName>
</protein>
<gene>
    <name evidence="4" type="ORF">DOTSEDRAFT_75934</name>
</gene>
<dbReference type="InterPro" id="IPR029069">
    <property type="entry name" value="HotDog_dom_sf"/>
</dbReference>
<dbReference type="EMBL" id="KB446547">
    <property type="protein sequence ID" value="EME38585.1"/>
    <property type="molecule type" value="Genomic_DNA"/>
</dbReference>
<dbReference type="PANTHER" id="PTHR21660:SF1">
    <property type="entry name" value="ACYL-COENZYME A THIOESTERASE 13"/>
    <property type="match status" value="1"/>
</dbReference>
<dbReference type="GO" id="GO:0047617">
    <property type="term" value="F:fatty acyl-CoA hydrolase activity"/>
    <property type="evidence" value="ECO:0007669"/>
    <property type="project" value="InterPro"/>
</dbReference>
<dbReference type="InterPro" id="IPR006683">
    <property type="entry name" value="Thioestr_dom"/>
</dbReference>
<reference evidence="5" key="1">
    <citation type="journal article" date="2012" name="PLoS Genet.">
        <title>The genomes of the fungal plant pathogens Cladosporium fulvum and Dothistroma septosporum reveal adaptation to different hosts and lifestyles but also signatures of common ancestry.</title>
        <authorList>
            <person name="de Wit P.J.G.M."/>
            <person name="van der Burgt A."/>
            <person name="Oekmen B."/>
            <person name="Stergiopoulos I."/>
            <person name="Abd-Elsalam K.A."/>
            <person name="Aerts A.L."/>
            <person name="Bahkali A.H."/>
            <person name="Beenen H.G."/>
            <person name="Chettri P."/>
            <person name="Cox M.P."/>
            <person name="Datema E."/>
            <person name="de Vries R.P."/>
            <person name="Dhillon B."/>
            <person name="Ganley A.R."/>
            <person name="Griffiths S.A."/>
            <person name="Guo Y."/>
            <person name="Hamelin R.C."/>
            <person name="Henrissat B."/>
            <person name="Kabir M.S."/>
            <person name="Jashni M.K."/>
            <person name="Kema G."/>
            <person name="Klaubauf S."/>
            <person name="Lapidus A."/>
            <person name="Levasseur A."/>
            <person name="Lindquist E."/>
            <person name="Mehrabi R."/>
            <person name="Ohm R.A."/>
            <person name="Owen T.J."/>
            <person name="Salamov A."/>
            <person name="Schwelm A."/>
            <person name="Schijlen E."/>
            <person name="Sun H."/>
            <person name="van den Burg H.A."/>
            <person name="van Ham R.C.H.J."/>
            <person name="Zhang S."/>
            <person name="Goodwin S.B."/>
            <person name="Grigoriev I.V."/>
            <person name="Collemare J."/>
            <person name="Bradshaw R.E."/>
        </authorList>
    </citation>
    <scope>NUCLEOTIDE SEQUENCE [LARGE SCALE GENOMIC DNA]</scope>
    <source>
        <strain evidence="5">NZE10 / CBS 128990</strain>
    </source>
</reference>
<dbReference type="STRING" id="675120.N1PEM7"/>
<evidence type="ECO:0000256" key="1">
    <source>
        <dbReference type="ARBA" id="ARBA00008324"/>
    </source>
</evidence>
<proteinExistence type="inferred from homology"/>
<evidence type="ECO:0000259" key="3">
    <source>
        <dbReference type="Pfam" id="PF03061"/>
    </source>
</evidence>
<accession>N1PEM7</accession>
<reference evidence="4 5" key="2">
    <citation type="journal article" date="2012" name="PLoS Pathog.">
        <title>Diverse lifestyles and strategies of plant pathogenesis encoded in the genomes of eighteen Dothideomycetes fungi.</title>
        <authorList>
            <person name="Ohm R.A."/>
            <person name="Feau N."/>
            <person name="Henrissat B."/>
            <person name="Schoch C.L."/>
            <person name="Horwitz B.A."/>
            <person name="Barry K.W."/>
            <person name="Condon B.J."/>
            <person name="Copeland A.C."/>
            <person name="Dhillon B."/>
            <person name="Glaser F."/>
            <person name="Hesse C.N."/>
            <person name="Kosti I."/>
            <person name="LaButti K."/>
            <person name="Lindquist E.A."/>
            <person name="Lucas S."/>
            <person name="Salamov A.A."/>
            <person name="Bradshaw R.E."/>
            <person name="Ciuffetti L."/>
            <person name="Hamelin R.C."/>
            <person name="Kema G.H.J."/>
            <person name="Lawrence C."/>
            <person name="Scott J.A."/>
            <person name="Spatafora J.W."/>
            <person name="Turgeon B.G."/>
            <person name="de Wit P.J.G.M."/>
            <person name="Zhong S."/>
            <person name="Goodwin S.B."/>
            <person name="Grigoriev I.V."/>
        </authorList>
    </citation>
    <scope>NUCLEOTIDE SEQUENCE [LARGE SCALE GENOMIC DNA]</scope>
    <source>
        <strain evidence="5">NZE10 / CBS 128990</strain>
    </source>
</reference>
<dbReference type="SUPFAM" id="SSF54637">
    <property type="entry name" value="Thioesterase/thiol ester dehydrase-isomerase"/>
    <property type="match status" value="1"/>
</dbReference>